<evidence type="ECO:0000256" key="4">
    <source>
        <dbReference type="ARBA" id="ARBA00023242"/>
    </source>
</evidence>
<feature type="compositionally biased region" description="Polar residues" evidence="5">
    <location>
        <begin position="14"/>
        <end position="46"/>
    </location>
</feature>
<evidence type="ECO:0000313" key="6">
    <source>
        <dbReference type="EMBL" id="KAK2950502.1"/>
    </source>
</evidence>
<dbReference type="InterPro" id="IPR039924">
    <property type="entry name" value="ICln/Lot5/Saf5"/>
</dbReference>
<feature type="compositionally biased region" description="Acidic residues" evidence="5">
    <location>
        <begin position="106"/>
        <end position="115"/>
    </location>
</feature>
<evidence type="ECO:0000256" key="5">
    <source>
        <dbReference type="SAM" id="MobiDB-lite"/>
    </source>
</evidence>
<comment type="subcellular location">
    <subcellularLocation>
        <location evidence="2">Cytoplasm</location>
    </subcellularLocation>
    <subcellularLocation>
        <location evidence="1">Nucleus</location>
    </subcellularLocation>
</comment>
<protein>
    <submittedName>
        <fullName evidence="6">Uncharacterized protein</fullName>
    </submittedName>
</protein>
<evidence type="ECO:0000313" key="7">
    <source>
        <dbReference type="Proteomes" id="UP001281761"/>
    </source>
</evidence>
<name>A0ABQ9XIP7_9EUKA</name>
<dbReference type="Gene3D" id="2.30.29.30">
    <property type="entry name" value="Pleckstrin-homology domain (PH domain)/Phosphotyrosine-binding domain (PTB)"/>
    <property type="match status" value="1"/>
</dbReference>
<sequence length="166" mass="18587">MDKNSDLIFQHVSFSSGSQSNESPEGTLTLNNDSLVWTPNNAASQTTEDKESSQEVRILLSTIVLHATQTENEGGRSAILIQTFDPEEEEESTEPLGMPFTIQTGDENEEEDDQQEPQPAPNDDHVDAQMFWFFLPEAEVQSLFEAITQKMMDTNPVEDGNDELTF</sequence>
<accession>A0ABQ9XIP7</accession>
<evidence type="ECO:0000256" key="2">
    <source>
        <dbReference type="ARBA" id="ARBA00004496"/>
    </source>
</evidence>
<keyword evidence="3" id="KW-0963">Cytoplasm</keyword>
<dbReference type="InterPro" id="IPR011993">
    <property type="entry name" value="PH-like_dom_sf"/>
</dbReference>
<dbReference type="EMBL" id="JARBJD010000135">
    <property type="protein sequence ID" value="KAK2950502.1"/>
    <property type="molecule type" value="Genomic_DNA"/>
</dbReference>
<evidence type="ECO:0000256" key="1">
    <source>
        <dbReference type="ARBA" id="ARBA00004123"/>
    </source>
</evidence>
<feature type="region of interest" description="Disordered" evidence="5">
    <location>
        <begin position="14"/>
        <end position="54"/>
    </location>
</feature>
<reference evidence="6 7" key="1">
    <citation type="journal article" date="2022" name="bioRxiv">
        <title>Genomics of Preaxostyla Flagellates Illuminates Evolutionary Transitions and the Path Towards Mitochondrial Loss.</title>
        <authorList>
            <person name="Novak L.V.F."/>
            <person name="Treitli S.C."/>
            <person name="Pyrih J."/>
            <person name="Halakuc P."/>
            <person name="Pipaliya S.V."/>
            <person name="Vacek V."/>
            <person name="Brzon O."/>
            <person name="Soukal P."/>
            <person name="Eme L."/>
            <person name="Dacks J.B."/>
            <person name="Karnkowska A."/>
            <person name="Elias M."/>
            <person name="Hampl V."/>
        </authorList>
    </citation>
    <scope>NUCLEOTIDE SEQUENCE [LARGE SCALE GENOMIC DNA]</scope>
    <source>
        <strain evidence="6">NAU3</strain>
        <tissue evidence="6">Gut</tissue>
    </source>
</reference>
<gene>
    <name evidence="6" type="ORF">BLNAU_14620</name>
</gene>
<comment type="caution">
    <text evidence="6">The sequence shown here is derived from an EMBL/GenBank/DDBJ whole genome shotgun (WGS) entry which is preliminary data.</text>
</comment>
<dbReference type="Proteomes" id="UP001281761">
    <property type="component" value="Unassembled WGS sequence"/>
</dbReference>
<dbReference type="Pfam" id="PF03517">
    <property type="entry name" value="Voldacs"/>
    <property type="match status" value="1"/>
</dbReference>
<organism evidence="6 7">
    <name type="scientific">Blattamonas nauphoetae</name>
    <dbReference type="NCBI Taxonomy" id="2049346"/>
    <lineage>
        <taxon>Eukaryota</taxon>
        <taxon>Metamonada</taxon>
        <taxon>Preaxostyla</taxon>
        <taxon>Oxymonadida</taxon>
        <taxon>Blattamonas</taxon>
    </lineage>
</organism>
<keyword evidence="7" id="KW-1185">Reference proteome</keyword>
<keyword evidence="4" id="KW-0539">Nucleus</keyword>
<feature type="region of interest" description="Disordered" evidence="5">
    <location>
        <begin position="86"/>
        <end position="126"/>
    </location>
</feature>
<proteinExistence type="predicted"/>
<evidence type="ECO:0000256" key="3">
    <source>
        <dbReference type="ARBA" id="ARBA00022490"/>
    </source>
</evidence>